<dbReference type="InterPro" id="IPR038763">
    <property type="entry name" value="DHH_sf"/>
</dbReference>
<dbReference type="AlphaFoldDB" id="A1RSS3"/>
<dbReference type="OrthoDB" id="350705at2157"/>
<accession>A1RSS3</accession>
<reference evidence="3" key="1">
    <citation type="submission" date="2006-12" db="EMBL/GenBank/DDBJ databases">
        <title>Complete sequence of Pyrobaculum islandicum DSM 4184.</title>
        <authorList>
            <person name="Copeland A."/>
            <person name="Lucas S."/>
            <person name="Lapidus A."/>
            <person name="Barry K."/>
            <person name="Detter J.C."/>
            <person name="Glavina del Rio T."/>
            <person name="Dalin E."/>
            <person name="Tice H."/>
            <person name="Pitluck S."/>
            <person name="Meincke L."/>
            <person name="Brettin T."/>
            <person name="Bruce D."/>
            <person name="Han C."/>
            <person name="Tapia R."/>
            <person name="Gilna P."/>
            <person name="Schmutz J."/>
            <person name="Larimer F."/>
            <person name="Land M."/>
            <person name="Hauser L."/>
            <person name="Kyrpides N."/>
            <person name="Mikhailova N."/>
            <person name="Cozen A.E."/>
            <person name="Fitz-Gibbon S.T."/>
            <person name="House C.H."/>
            <person name="Saltikov C."/>
            <person name="Lowe T."/>
            <person name="Richardson P."/>
        </authorList>
    </citation>
    <scope>NUCLEOTIDE SEQUENCE [LARGE SCALE GENOMIC DNA]</scope>
    <source>
        <strain evidence="3">DSM 4184</strain>
    </source>
</reference>
<dbReference type="RefSeq" id="WP_011762581.1">
    <property type="nucleotide sequence ID" value="NC_008701.1"/>
</dbReference>
<dbReference type="GeneID" id="4617107"/>
<keyword evidence="4" id="KW-1185">Reference proteome</keyword>
<dbReference type="Proteomes" id="UP000002595">
    <property type="component" value="Chromosome"/>
</dbReference>
<evidence type="ECO:0000259" key="1">
    <source>
        <dbReference type="Pfam" id="PF01368"/>
    </source>
</evidence>
<evidence type="ECO:0000313" key="4">
    <source>
        <dbReference type="Proteomes" id="UP000002595"/>
    </source>
</evidence>
<dbReference type="PANTHER" id="PTHR47618:SF1">
    <property type="entry name" value="BIFUNCTIONAL OLIGORIBONUCLEASE AND PAP PHOSPHATASE NRNA"/>
    <property type="match status" value="1"/>
</dbReference>
<dbReference type="HOGENOM" id="CLU_070736_0_0_2"/>
<gene>
    <name evidence="3" type="ordered locus">Pisl_0829</name>
</gene>
<feature type="domain" description="DDH" evidence="1">
    <location>
        <begin position="14"/>
        <end position="137"/>
    </location>
</feature>
<dbReference type="STRING" id="384616.Pisl_0829"/>
<dbReference type="Gene3D" id="3.10.310.30">
    <property type="match status" value="1"/>
</dbReference>
<dbReference type="Pfam" id="PF01368">
    <property type="entry name" value="DHH"/>
    <property type="match status" value="1"/>
</dbReference>
<dbReference type="KEGG" id="pis:Pisl_0829"/>
<dbReference type="InterPro" id="IPR003156">
    <property type="entry name" value="DHHA1_dom"/>
</dbReference>
<dbReference type="PANTHER" id="PTHR47618">
    <property type="entry name" value="BIFUNCTIONAL OLIGORIBONUCLEASE AND PAP PHOSPHATASE NRNA"/>
    <property type="match status" value="1"/>
</dbReference>
<protein>
    <submittedName>
        <fullName evidence="3">Phosphoesterase, RecJ domain protein</fullName>
    </submittedName>
</protein>
<dbReference type="GO" id="GO:0003676">
    <property type="term" value="F:nucleic acid binding"/>
    <property type="evidence" value="ECO:0007669"/>
    <property type="project" value="InterPro"/>
</dbReference>
<organism evidence="3 4">
    <name type="scientific">Pyrobaculum islandicum (strain DSM 4184 / JCM 9189 / GEO3)</name>
    <dbReference type="NCBI Taxonomy" id="384616"/>
    <lineage>
        <taxon>Archaea</taxon>
        <taxon>Thermoproteota</taxon>
        <taxon>Thermoprotei</taxon>
        <taxon>Thermoproteales</taxon>
        <taxon>Thermoproteaceae</taxon>
        <taxon>Pyrobaculum</taxon>
    </lineage>
</organism>
<name>A1RSS3_PYRIL</name>
<evidence type="ECO:0000259" key="2">
    <source>
        <dbReference type="Pfam" id="PF02272"/>
    </source>
</evidence>
<dbReference type="eggNOG" id="arCOG01565">
    <property type="taxonomic scope" value="Archaea"/>
</dbReference>
<dbReference type="EMBL" id="CP000504">
    <property type="protein sequence ID" value="ABL88005.1"/>
    <property type="molecule type" value="Genomic_DNA"/>
</dbReference>
<dbReference type="SUPFAM" id="SSF64182">
    <property type="entry name" value="DHH phosphoesterases"/>
    <property type="match status" value="1"/>
</dbReference>
<dbReference type="Gene3D" id="3.90.1640.10">
    <property type="entry name" value="inorganic pyrophosphatase (n-terminal core)"/>
    <property type="match status" value="1"/>
</dbReference>
<dbReference type="Pfam" id="PF02272">
    <property type="entry name" value="DHHA1"/>
    <property type="match status" value="1"/>
</dbReference>
<dbReference type="InterPro" id="IPR051319">
    <property type="entry name" value="Oligoribo/pAp-PDE_c-di-AMP_PDE"/>
</dbReference>
<proteinExistence type="predicted"/>
<sequence>MLERLKELLNDAEKVAIVTHKRADADALACARVLELVLTKLGVKVVAIVCPEGSPLGDCMEEPPRDVDVYILADVASLSQVPPLDKRIIRVDHHYLGDDIPGILIDRPSCTEIALELAKEAGVEITPDIAKLAILGIYTDTGKLKRADAKTLQILSYLLEKTGGTLYDIIGGSEENVGERHRIIALLKGMQRLEIYESSIGIICISHVGAYEADLASLLISVGCDIALVASLKDDGVHIIMRSNKFDVASLARSVGTGGGHRGAAVAVISQRVKKSELPKILRSVIRLIDRDAKPL</sequence>
<evidence type="ECO:0000313" key="3">
    <source>
        <dbReference type="EMBL" id="ABL88005.1"/>
    </source>
</evidence>
<dbReference type="InterPro" id="IPR001667">
    <property type="entry name" value="DDH_dom"/>
</dbReference>
<feature type="domain" description="DHHA1" evidence="2">
    <location>
        <begin position="226"/>
        <end position="288"/>
    </location>
</feature>